<protein>
    <submittedName>
        <fullName evidence="1">Uncharacterized protein</fullName>
    </submittedName>
</protein>
<evidence type="ECO:0000313" key="1">
    <source>
        <dbReference type="EMBL" id="GGM43329.1"/>
    </source>
</evidence>
<dbReference type="AlphaFoldDB" id="A0A917TYX4"/>
<evidence type="ECO:0000313" key="2">
    <source>
        <dbReference type="Proteomes" id="UP000618460"/>
    </source>
</evidence>
<dbReference type="Proteomes" id="UP000618460">
    <property type="component" value="Unassembled WGS sequence"/>
</dbReference>
<reference evidence="1" key="2">
    <citation type="submission" date="2020-09" db="EMBL/GenBank/DDBJ databases">
        <authorList>
            <person name="Sun Q."/>
            <person name="Zhou Y."/>
        </authorList>
    </citation>
    <scope>NUCLEOTIDE SEQUENCE</scope>
    <source>
        <strain evidence="1">CGMCC 1.6333</strain>
    </source>
</reference>
<comment type="caution">
    <text evidence="1">The sequence shown here is derived from an EMBL/GenBank/DDBJ whole genome shotgun (WGS) entry which is preliminary data.</text>
</comment>
<dbReference type="OrthoDB" id="2680331at2"/>
<sequence length="82" mass="9422">MGKVIDVFISTENGYNIKKVGEKKMIDQIKKFDNNFPDGVFAVPRSSNEPRVKVRALHDYCKSRGITPADISEEEMEKFLDR</sequence>
<name>A0A917TYX4_9BACI</name>
<reference evidence="1" key="1">
    <citation type="journal article" date="2014" name="Int. J. Syst. Evol. Microbiol.">
        <title>Complete genome sequence of Corynebacterium casei LMG S-19264T (=DSM 44701T), isolated from a smear-ripened cheese.</title>
        <authorList>
            <consortium name="US DOE Joint Genome Institute (JGI-PGF)"/>
            <person name="Walter F."/>
            <person name="Albersmeier A."/>
            <person name="Kalinowski J."/>
            <person name="Ruckert C."/>
        </authorList>
    </citation>
    <scope>NUCLEOTIDE SEQUENCE</scope>
    <source>
        <strain evidence="1">CGMCC 1.6333</strain>
    </source>
</reference>
<dbReference type="RefSeq" id="WP_117157301.1">
    <property type="nucleotide sequence ID" value="NZ_BMLG01000034.1"/>
</dbReference>
<organism evidence="1 2">
    <name type="scientific">Paraliobacillus quinghaiensis</name>
    <dbReference type="NCBI Taxonomy" id="470815"/>
    <lineage>
        <taxon>Bacteria</taxon>
        <taxon>Bacillati</taxon>
        <taxon>Bacillota</taxon>
        <taxon>Bacilli</taxon>
        <taxon>Bacillales</taxon>
        <taxon>Bacillaceae</taxon>
        <taxon>Paraliobacillus</taxon>
    </lineage>
</organism>
<dbReference type="EMBL" id="BMLG01000034">
    <property type="protein sequence ID" value="GGM43329.1"/>
    <property type="molecule type" value="Genomic_DNA"/>
</dbReference>
<proteinExistence type="predicted"/>
<accession>A0A917TYX4</accession>
<keyword evidence="2" id="KW-1185">Reference proteome</keyword>
<gene>
    <name evidence="1" type="ORF">GCM10011351_31620</name>
</gene>